<dbReference type="SUPFAM" id="SSF53474">
    <property type="entry name" value="alpha/beta-Hydrolases"/>
    <property type="match status" value="1"/>
</dbReference>
<keyword evidence="5" id="KW-0732">Signal</keyword>
<dbReference type="InterPro" id="IPR029058">
    <property type="entry name" value="AB_hydrolase_fold"/>
</dbReference>
<reference evidence="9 10" key="1">
    <citation type="submission" date="2015-03" db="EMBL/GenBank/DDBJ databases">
        <title>Genome assembly of Sandaracinus amylolyticus DSM 53668.</title>
        <authorList>
            <person name="Sharma G."/>
            <person name="Subramanian S."/>
        </authorList>
    </citation>
    <scope>NUCLEOTIDE SEQUENCE [LARGE SCALE GENOMIC DNA]</scope>
    <source>
        <strain evidence="9 10">DSM 53668</strain>
    </source>
</reference>
<dbReference type="Pfam" id="PF24708">
    <property type="entry name" value="Lip_C"/>
    <property type="match status" value="1"/>
</dbReference>
<evidence type="ECO:0000256" key="1">
    <source>
        <dbReference type="ARBA" id="ARBA00001024"/>
    </source>
</evidence>
<dbReference type="KEGG" id="samy:DB32_004521"/>
<name>A0A0F6YJI9_9BACT</name>
<keyword evidence="4" id="KW-0964">Secreted</keyword>
<dbReference type="PANTHER" id="PTHR34043">
    <property type="entry name" value="ALPHA/BETA-HYDROLASES SUPERFAMILY PROTEIN"/>
    <property type="match status" value="1"/>
</dbReference>
<evidence type="ECO:0000256" key="6">
    <source>
        <dbReference type="ARBA" id="ARBA00022801"/>
    </source>
</evidence>
<feature type="domain" description="Lipase-like C-terminal" evidence="8">
    <location>
        <begin position="2"/>
        <end position="362"/>
    </location>
</feature>
<comment type="catalytic activity">
    <reaction evidence="1">
        <text>a triacylglycerol + H2O = a diacylglycerol + a fatty acid + H(+)</text>
        <dbReference type="Rhea" id="RHEA:12044"/>
        <dbReference type="ChEBI" id="CHEBI:15377"/>
        <dbReference type="ChEBI" id="CHEBI:15378"/>
        <dbReference type="ChEBI" id="CHEBI:17855"/>
        <dbReference type="ChEBI" id="CHEBI:18035"/>
        <dbReference type="ChEBI" id="CHEBI:28868"/>
        <dbReference type="EC" id="3.1.1.3"/>
    </reaction>
</comment>
<proteinExistence type="predicted"/>
<dbReference type="GO" id="GO:0006629">
    <property type="term" value="P:lipid metabolic process"/>
    <property type="evidence" value="ECO:0007669"/>
    <property type="project" value="UniProtKB-KW"/>
</dbReference>
<keyword evidence="10" id="KW-1185">Reference proteome</keyword>
<dbReference type="GO" id="GO:0005576">
    <property type="term" value="C:extracellular region"/>
    <property type="evidence" value="ECO:0007669"/>
    <property type="project" value="UniProtKB-SubCell"/>
</dbReference>
<evidence type="ECO:0000256" key="2">
    <source>
        <dbReference type="ARBA" id="ARBA00004613"/>
    </source>
</evidence>
<dbReference type="STRING" id="927083.DB32_004521"/>
<accession>A0A0F6YJI9</accession>
<keyword evidence="7" id="KW-0443">Lipid metabolism</keyword>
<gene>
    <name evidence="9" type="ORF">DB32_004521</name>
</gene>
<evidence type="ECO:0000256" key="4">
    <source>
        <dbReference type="ARBA" id="ARBA00022525"/>
    </source>
</evidence>
<evidence type="ECO:0000256" key="7">
    <source>
        <dbReference type="ARBA" id="ARBA00023098"/>
    </source>
</evidence>
<evidence type="ECO:0000259" key="8">
    <source>
        <dbReference type="Pfam" id="PF24708"/>
    </source>
</evidence>
<sequence>MLLHGFFGWGRDELLGWKHFGGTRDLEAELRAEGFDTVTVAVGPLSSNWDRAAEMYAQLVGGTVDYGVAHSREHRHARFGRTYDALLPGLGEVGPDGDVQRVNVIAHSQGSQTARVLIALLADGDGAERAACPAGECPDGEPPLSPLFAGGGPQWVHGVATLSGANDGSTLAHALQNDLNPNGLIAGLAVAVNTLGASGLYDFKLDQFGLAPRAASEPLTAYFERITHTMLDADNLDTAFYDLSLDGAAELNRWARARPDVVYFSWSNHTSLPIPLAGHHRPMSETNLFLWGFTAFMGNYQVAGVDARSLWENDGIVNTLAMDGPHAASTDVVARFDGTIRSGVWQLVERRRGWDHWDMLGLLDLRHDFSQTRGLYVDAARLLRSSE</sequence>
<dbReference type="AlphaFoldDB" id="A0A0F6YJI9"/>
<evidence type="ECO:0000256" key="3">
    <source>
        <dbReference type="ARBA" id="ARBA00013279"/>
    </source>
</evidence>
<evidence type="ECO:0000313" key="10">
    <source>
        <dbReference type="Proteomes" id="UP000034883"/>
    </source>
</evidence>
<comment type="subcellular location">
    <subcellularLocation>
        <location evidence="2">Secreted</location>
    </subcellularLocation>
</comment>
<organism evidence="9 10">
    <name type="scientific">Sandaracinus amylolyticus</name>
    <dbReference type="NCBI Taxonomy" id="927083"/>
    <lineage>
        <taxon>Bacteria</taxon>
        <taxon>Pseudomonadati</taxon>
        <taxon>Myxococcota</taxon>
        <taxon>Polyangia</taxon>
        <taxon>Polyangiales</taxon>
        <taxon>Sandaracinaceae</taxon>
        <taxon>Sandaracinus</taxon>
    </lineage>
</organism>
<dbReference type="EMBL" id="CP011125">
    <property type="protein sequence ID" value="AKF07372.1"/>
    <property type="molecule type" value="Genomic_DNA"/>
</dbReference>
<evidence type="ECO:0000313" key="9">
    <source>
        <dbReference type="EMBL" id="AKF07372.1"/>
    </source>
</evidence>
<dbReference type="InterPro" id="IPR056304">
    <property type="entry name" value="Lip-like_C"/>
</dbReference>
<dbReference type="EC" id="3.1.1.3" evidence="3"/>
<dbReference type="Gene3D" id="3.40.50.1820">
    <property type="entry name" value="alpha/beta hydrolase"/>
    <property type="match status" value="1"/>
</dbReference>
<keyword evidence="6" id="KW-0378">Hydrolase</keyword>
<protein>
    <recommendedName>
        <fullName evidence="3">triacylglycerol lipase</fullName>
        <ecNumber evidence="3">3.1.1.3</ecNumber>
    </recommendedName>
</protein>
<evidence type="ECO:0000256" key="5">
    <source>
        <dbReference type="ARBA" id="ARBA00022729"/>
    </source>
</evidence>
<dbReference type="Proteomes" id="UP000034883">
    <property type="component" value="Chromosome"/>
</dbReference>
<dbReference type="PANTHER" id="PTHR34043:SF3">
    <property type="entry name" value="ALPHA_BETA-HYDROLASES SUPERFAMILY PROTEIN"/>
    <property type="match status" value="1"/>
</dbReference>
<dbReference type="GO" id="GO:0004806">
    <property type="term" value="F:triacylglycerol lipase activity"/>
    <property type="evidence" value="ECO:0007669"/>
    <property type="project" value="UniProtKB-EC"/>
</dbReference>